<protein>
    <submittedName>
        <fullName evidence="1">Uncharacterized protein</fullName>
    </submittedName>
</protein>
<comment type="caution">
    <text evidence="1">The sequence shown here is derived from an EMBL/GenBank/DDBJ whole genome shotgun (WGS) entry which is preliminary data.</text>
</comment>
<dbReference type="EMBL" id="JAUTDP010000008">
    <property type="protein sequence ID" value="KAK3396804.1"/>
    <property type="molecule type" value="Genomic_DNA"/>
</dbReference>
<keyword evidence="2" id="KW-1185">Reference proteome</keyword>
<dbReference type="Proteomes" id="UP001281003">
    <property type="component" value="Unassembled WGS sequence"/>
</dbReference>
<evidence type="ECO:0000313" key="2">
    <source>
        <dbReference type="Proteomes" id="UP001281003"/>
    </source>
</evidence>
<accession>A0AAE0UAV0</accession>
<gene>
    <name evidence="1" type="ORF">B0T20DRAFT_243411</name>
</gene>
<organism evidence="1 2">
    <name type="scientific">Sordaria brevicollis</name>
    <dbReference type="NCBI Taxonomy" id="83679"/>
    <lineage>
        <taxon>Eukaryota</taxon>
        <taxon>Fungi</taxon>
        <taxon>Dikarya</taxon>
        <taxon>Ascomycota</taxon>
        <taxon>Pezizomycotina</taxon>
        <taxon>Sordariomycetes</taxon>
        <taxon>Sordariomycetidae</taxon>
        <taxon>Sordariales</taxon>
        <taxon>Sordariaceae</taxon>
        <taxon>Sordaria</taxon>
    </lineage>
</organism>
<reference evidence="1" key="2">
    <citation type="submission" date="2023-07" db="EMBL/GenBank/DDBJ databases">
        <authorList>
            <consortium name="Lawrence Berkeley National Laboratory"/>
            <person name="Haridas S."/>
            <person name="Hensen N."/>
            <person name="Bonometti L."/>
            <person name="Westerberg I."/>
            <person name="Brannstrom I.O."/>
            <person name="Guillou S."/>
            <person name="Cros-Aarteil S."/>
            <person name="Calhoun S."/>
            <person name="Kuo A."/>
            <person name="Mondo S."/>
            <person name="Pangilinan J."/>
            <person name="Riley R."/>
            <person name="LaButti K."/>
            <person name="Andreopoulos B."/>
            <person name="Lipzen A."/>
            <person name="Chen C."/>
            <person name="Yanf M."/>
            <person name="Daum C."/>
            <person name="Ng V."/>
            <person name="Clum A."/>
            <person name="Steindorff A."/>
            <person name="Ohm R."/>
            <person name="Martin F."/>
            <person name="Silar P."/>
            <person name="Natvig D."/>
            <person name="Lalanne C."/>
            <person name="Gautier V."/>
            <person name="Ament-velasquez S.L."/>
            <person name="Kruys A."/>
            <person name="Hutchinson M.I."/>
            <person name="Powell A.J."/>
            <person name="Barry K."/>
            <person name="Miller A.N."/>
            <person name="Grigoriev I.V."/>
            <person name="Debuchy R."/>
            <person name="Gladieux P."/>
            <person name="Thoren M.H."/>
            <person name="Johannesson H."/>
        </authorList>
    </citation>
    <scope>NUCLEOTIDE SEQUENCE</scope>
    <source>
        <strain evidence="1">FGSC 1904</strain>
    </source>
</reference>
<evidence type="ECO:0000313" key="1">
    <source>
        <dbReference type="EMBL" id="KAK3396804.1"/>
    </source>
</evidence>
<reference evidence="1" key="1">
    <citation type="journal article" date="2023" name="Mol. Phylogenet. Evol.">
        <title>Genome-scale phylogeny and comparative genomics of the fungal order Sordariales.</title>
        <authorList>
            <person name="Hensen N."/>
            <person name="Bonometti L."/>
            <person name="Westerberg I."/>
            <person name="Brannstrom I.O."/>
            <person name="Guillou S."/>
            <person name="Cros-Aarteil S."/>
            <person name="Calhoun S."/>
            <person name="Haridas S."/>
            <person name="Kuo A."/>
            <person name="Mondo S."/>
            <person name="Pangilinan J."/>
            <person name="Riley R."/>
            <person name="LaButti K."/>
            <person name="Andreopoulos B."/>
            <person name="Lipzen A."/>
            <person name="Chen C."/>
            <person name="Yan M."/>
            <person name="Daum C."/>
            <person name="Ng V."/>
            <person name="Clum A."/>
            <person name="Steindorff A."/>
            <person name="Ohm R.A."/>
            <person name="Martin F."/>
            <person name="Silar P."/>
            <person name="Natvig D.O."/>
            <person name="Lalanne C."/>
            <person name="Gautier V."/>
            <person name="Ament-Velasquez S.L."/>
            <person name="Kruys A."/>
            <person name="Hutchinson M.I."/>
            <person name="Powell A.J."/>
            <person name="Barry K."/>
            <person name="Miller A.N."/>
            <person name="Grigoriev I.V."/>
            <person name="Debuchy R."/>
            <person name="Gladieux P."/>
            <person name="Hiltunen Thoren M."/>
            <person name="Johannesson H."/>
        </authorList>
    </citation>
    <scope>NUCLEOTIDE SEQUENCE</scope>
    <source>
        <strain evidence="1">FGSC 1904</strain>
    </source>
</reference>
<sequence>MPHFFFLFFLFIIIFFFSFFLLSCENSVHMFSPYPSNNTAPSHLLLFRMQNIRNVQPTYRSGPSNSRNSIKHSPDQMETSWCLLQIKF</sequence>
<dbReference type="AlphaFoldDB" id="A0AAE0UAV0"/>
<proteinExistence type="predicted"/>
<name>A0AAE0UAV0_SORBR</name>